<protein>
    <submittedName>
        <fullName evidence="8">Tyrosine-type recombinase/integrase</fullName>
    </submittedName>
</protein>
<dbReference type="Gene3D" id="1.10.150.130">
    <property type="match status" value="1"/>
</dbReference>
<dbReference type="InterPro" id="IPR025166">
    <property type="entry name" value="Integrase_DNA_bind_dom"/>
</dbReference>
<name>A0ABW4DWJ6_9RHOB</name>
<keyword evidence="2" id="KW-0229">DNA integration</keyword>
<dbReference type="InterPro" id="IPR010998">
    <property type="entry name" value="Integrase_recombinase_N"/>
</dbReference>
<evidence type="ECO:0000259" key="6">
    <source>
        <dbReference type="PROSITE" id="PS51898"/>
    </source>
</evidence>
<evidence type="ECO:0000256" key="3">
    <source>
        <dbReference type="ARBA" id="ARBA00023125"/>
    </source>
</evidence>
<dbReference type="InterPro" id="IPR050808">
    <property type="entry name" value="Phage_Integrase"/>
</dbReference>
<dbReference type="PROSITE" id="PS51900">
    <property type="entry name" value="CB"/>
    <property type="match status" value="1"/>
</dbReference>
<keyword evidence="9" id="KW-1185">Reference proteome</keyword>
<dbReference type="PROSITE" id="PS51898">
    <property type="entry name" value="TYR_RECOMBINASE"/>
    <property type="match status" value="1"/>
</dbReference>
<feature type="domain" description="Tyr recombinase" evidence="6">
    <location>
        <begin position="203"/>
        <end position="379"/>
    </location>
</feature>
<keyword evidence="3 5" id="KW-0238">DNA-binding</keyword>
<reference evidence="9" key="1">
    <citation type="journal article" date="2019" name="Int. J. Syst. Evol. Microbiol.">
        <title>The Global Catalogue of Microorganisms (GCM) 10K type strain sequencing project: providing services to taxonomists for standard genome sequencing and annotation.</title>
        <authorList>
            <consortium name="The Broad Institute Genomics Platform"/>
            <consortium name="The Broad Institute Genome Sequencing Center for Infectious Disease"/>
            <person name="Wu L."/>
            <person name="Ma J."/>
        </authorList>
    </citation>
    <scope>NUCLEOTIDE SEQUENCE [LARGE SCALE GENOMIC DNA]</scope>
    <source>
        <strain evidence="9">CCM 8875</strain>
    </source>
</reference>
<dbReference type="InterPro" id="IPR002104">
    <property type="entry name" value="Integrase_catalytic"/>
</dbReference>
<evidence type="ECO:0000259" key="7">
    <source>
        <dbReference type="PROSITE" id="PS51900"/>
    </source>
</evidence>
<dbReference type="CDD" id="cd00801">
    <property type="entry name" value="INT_P4_C"/>
    <property type="match status" value="1"/>
</dbReference>
<organism evidence="8 9">
    <name type="scientific">Paracoccus nototheniae</name>
    <dbReference type="NCBI Taxonomy" id="2489002"/>
    <lineage>
        <taxon>Bacteria</taxon>
        <taxon>Pseudomonadati</taxon>
        <taxon>Pseudomonadota</taxon>
        <taxon>Alphaproteobacteria</taxon>
        <taxon>Rhodobacterales</taxon>
        <taxon>Paracoccaceae</taxon>
        <taxon>Paracoccus</taxon>
    </lineage>
</organism>
<dbReference type="PANTHER" id="PTHR30629:SF2">
    <property type="entry name" value="PROPHAGE INTEGRASE INTS-RELATED"/>
    <property type="match status" value="1"/>
</dbReference>
<dbReference type="InterPro" id="IPR053876">
    <property type="entry name" value="Phage_int_M"/>
</dbReference>
<proteinExistence type="inferred from homology"/>
<comment type="similarity">
    <text evidence="1">Belongs to the 'phage' integrase family.</text>
</comment>
<dbReference type="InterPro" id="IPR011010">
    <property type="entry name" value="DNA_brk_join_enz"/>
</dbReference>
<evidence type="ECO:0000313" key="8">
    <source>
        <dbReference type="EMBL" id="MFD1481559.1"/>
    </source>
</evidence>
<dbReference type="Proteomes" id="UP001597302">
    <property type="component" value="Unassembled WGS sequence"/>
</dbReference>
<dbReference type="Gene3D" id="1.10.443.10">
    <property type="entry name" value="Intergrase catalytic core"/>
    <property type="match status" value="1"/>
</dbReference>
<dbReference type="InterPro" id="IPR038488">
    <property type="entry name" value="Integrase_DNA-bd_sf"/>
</dbReference>
<dbReference type="Gene3D" id="3.30.160.390">
    <property type="entry name" value="Integrase, DNA-binding domain"/>
    <property type="match status" value="1"/>
</dbReference>
<dbReference type="Pfam" id="PF13356">
    <property type="entry name" value="Arm-DNA-bind_3"/>
    <property type="match status" value="1"/>
</dbReference>
<dbReference type="InterPro" id="IPR044068">
    <property type="entry name" value="CB"/>
</dbReference>
<dbReference type="Pfam" id="PF00589">
    <property type="entry name" value="Phage_integrase"/>
    <property type="match status" value="1"/>
</dbReference>
<accession>A0ABW4DWJ6</accession>
<evidence type="ECO:0000256" key="5">
    <source>
        <dbReference type="PROSITE-ProRule" id="PRU01248"/>
    </source>
</evidence>
<dbReference type="InterPro" id="IPR013762">
    <property type="entry name" value="Integrase-like_cat_sf"/>
</dbReference>
<feature type="domain" description="Core-binding (CB)" evidence="7">
    <location>
        <begin position="98"/>
        <end position="179"/>
    </location>
</feature>
<keyword evidence="4" id="KW-0233">DNA recombination</keyword>
<dbReference type="EMBL" id="JBHTOQ010000022">
    <property type="protein sequence ID" value="MFD1481559.1"/>
    <property type="molecule type" value="Genomic_DNA"/>
</dbReference>
<sequence length="401" mass="44731">MALTDVACRAAKAESKPRKLSDGGGLFLLVQPNGSKYWRWSYRFGGKQKTLALGVFPAVRLAQARAMRERAREVLAGGLDPSANKAALEAPATEGPGVTFRTVADEWLKAQEAAWTPAHALRVISRFKGDVYPAFGDEPIRELSAQKILKMLRTIEDRGAVDVAKRVRQSVGAVMRYAIATGRADRDPAADLTGALKPSPRVKHMAAIKQNELGEFMAKLRAYDGEPQTRLGLELIMRTMTRTNELRFGTWDEISGDVWRIPGDRMKMARDHMIPLPPQAQAILKELKQHAGGSPWIVPGLRGKPQSQNTYIFALYRMGYRSRVTVHGMRSLASTVLNESGLWSGDAIERQLAHVPGNGVRASYNHAEYWPERVRMVAWFNDFLDKALKVDDPYNLDELLR</sequence>
<evidence type="ECO:0000256" key="2">
    <source>
        <dbReference type="ARBA" id="ARBA00022908"/>
    </source>
</evidence>
<dbReference type="RefSeq" id="WP_131572867.1">
    <property type="nucleotide sequence ID" value="NZ_CBCSAJ010000004.1"/>
</dbReference>
<evidence type="ECO:0000256" key="4">
    <source>
        <dbReference type="ARBA" id="ARBA00023172"/>
    </source>
</evidence>
<gene>
    <name evidence="8" type="ORF">ACFQ5P_09650</name>
</gene>
<evidence type="ECO:0000313" key="9">
    <source>
        <dbReference type="Proteomes" id="UP001597302"/>
    </source>
</evidence>
<evidence type="ECO:0000256" key="1">
    <source>
        <dbReference type="ARBA" id="ARBA00008857"/>
    </source>
</evidence>
<dbReference type="Pfam" id="PF22022">
    <property type="entry name" value="Phage_int_M"/>
    <property type="match status" value="1"/>
</dbReference>
<dbReference type="PANTHER" id="PTHR30629">
    <property type="entry name" value="PROPHAGE INTEGRASE"/>
    <property type="match status" value="1"/>
</dbReference>
<comment type="caution">
    <text evidence="8">The sequence shown here is derived from an EMBL/GenBank/DDBJ whole genome shotgun (WGS) entry which is preliminary data.</text>
</comment>
<dbReference type="SUPFAM" id="SSF56349">
    <property type="entry name" value="DNA breaking-rejoining enzymes"/>
    <property type="match status" value="1"/>
</dbReference>